<organism evidence="2 3">
    <name type="scientific">Aureobasidium uvarum</name>
    <dbReference type="NCBI Taxonomy" id="2773716"/>
    <lineage>
        <taxon>Eukaryota</taxon>
        <taxon>Fungi</taxon>
        <taxon>Dikarya</taxon>
        <taxon>Ascomycota</taxon>
        <taxon>Pezizomycotina</taxon>
        <taxon>Dothideomycetes</taxon>
        <taxon>Dothideomycetidae</taxon>
        <taxon>Dothideales</taxon>
        <taxon>Saccotheciaceae</taxon>
        <taxon>Aureobasidium</taxon>
    </lineage>
</organism>
<protein>
    <submittedName>
        <fullName evidence="2">Uncharacterized protein</fullName>
    </submittedName>
</protein>
<dbReference type="AlphaFoldDB" id="A0A9N8PRV2"/>
<accession>A0A9N8PRV2</accession>
<reference evidence="2" key="1">
    <citation type="submission" date="2020-06" db="EMBL/GenBank/DDBJ databases">
        <authorList>
            <person name="Onetto C."/>
        </authorList>
    </citation>
    <scope>NUCLEOTIDE SEQUENCE</scope>
</reference>
<comment type="caution">
    <text evidence="2">The sequence shown here is derived from an EMBL/GenBank/DDBJ whole genome shotgun (WGS) entry which is preliminary data.</text>
</comment>
<proteinExistence type="predicted"/>
<dbReference type="OrthoDB" id="5314997at2759"/>
<dbReference type="Proteomes" id="UP000745764">
    <property type="component" value="Unassembled WGS sequence"/>
</dbReference>
<sequence length="327" mass="38351">MRLRSSRTTFSDKETPDAMMDTLPKQPFRFLDLPKELRFMVFEELMDNEANSIKCTPPKGFDIEHVCLDGMYYPNLLQVNRLVHDEYWSLCLRKSILWITYNCSDPNTSDEDISEANDVGLPRLSEWLEITTKVLVRITEVVFRFGAMFLLPRINPFSGISDCTEELPNLKLIGIWSEMQMDLIDSTLFHAGVDMDVWFEKFVDSIFAEEFRLLDVMEETGREFDLRVDCDLYTPLYEMNKRLRWPRSRHLTQGVAPLAGLPEWGYAFYNVIPEWMHGEEDSFTYHGQELQFSHVQRHFPTLERSSYEDTSSSEDGYEFDDSGWAID</sequence>
<feature type="region of interest" description="Disordered" evidence="1">
    <location>
        <begin position="305"/>
        <end position="327"/>
    </location>
</feature>
<evidence type="ECO:0000313" key="2">
    <source>
        <dbReference type="EMBL" id="CAD0108508.1"/>
    </source>
</evidence>
<name>A0A9N8PRV2_9PEZI</name>
<evidence type="ECO:0000256" key="1">
    <source>
        <dbReference type="SAM" id="MobiDB-lite"/>
    </source>
</evidence>
<dbReference type="EMBL" id="CAINUL010000003">
    <property type="protein sequence ID" value="CAD0108508.1"/>
    <property type="molecule type" value="Genomic_DNA"/>
</dbReference>
<keyword evidence="3" id="KW-1185">Reference proteome</keyword>
<feature type="compositionally biased region" description="Acidic residues" evidence="1">
    <location>
        <begin position="311"/>
        <end position="321"/>
    </location>
</feature>
<evidence type="ECO:0000313" key="3">
    <source>
        <dbReference type="Proteomes" id="UP000745764"/>
    </source>
</evidence>
<gene>
    <name evidence="2" type="ORF">AWRI4620_LOCUS2763</name>
</gene>